<dbReference type="WBParaSite" id="PDA_v2.g2935.t1">
    <property type="protein sequence ID" value="PDA_v2.g2935.t1"/>
    <property type="gene ID" value="PDA_v2.g2935"/>
</dbReference>
<dbReference type="Proteomes" id="UP000887578">
    <property type="component" value="Unplaced"/>
</dbReference>
<protein>
    <submittedName>
        <fullName evidence="3">Uncharacterized protein</fullName>
    </submittedName>
</protein>
<organism evidence="2 3">
    <name type="scientific">Panagrolaimus davidi</name>
    <dbReference type="NCBI Taxonomy" id="227884"/>
    <lineage>
        <taxon>Eukaryota</taxon>
        <taxon>Metazoa</taxon>
        <taxon>Ecdysozoa</taxon>
        <taxon>Nematoda</taxon>
        <taxon>Chromadorea</taxon>
        <taxon>Rhabditida</taxon>
        <taxon>Tylenchina</taxon>
        <taxon>Panagrolaimomorpha</taxon>
        <taxon>Panagrolaimoidea</taxon>
        <taxon>Panagrolaimidae</taxon>
        <taxon>Panagrolaimus</taxon>
    </lineage>
</organism>
<reference evidence="3" key="1">
    <citation type="submission" date="2022-11" db="UniProtKB">
        <authorList>
            <consortium name="WormBaseParasite"/>
        </authorList>
    </citation>
    <scope>IDENTIFICATION</scope>
</reference>
<dbReference type="AlphaFoldDB" id="A0A914QIE6"/>
<name>A0A914QIE6_9BILA</name>
<evidence type="ECO:0000256" key="1">
    <source>
        <dbReference type="SAM" id="MobiDB-lite"/>
    </source>
</evidence>
<evidence type="ECO:0000313" key="3">
    <source>
        <dbReference type="WBParaSite" id="PDA_v2.g2935.t1"/>
    </source>
</evidence>
<feature type="region of interest" description="Disordered" evidence="1">
    <location>
        <begin position="1"/>
        <end position="27"/>
    </location>
</feature>
<proteinExistence type="predicted"/>
<evidence type="ECO:0000313" key="2">
    <source>
        <dbReference type="Proteomes" id="UP000887578"/>
    </source>
</evidence>
<keyword evidence="2" id="KW-1185">Reference proteome</keyword>
<sequence length="218" mass="23660">MDIKPPPQVSRAIDLNMEGPPRREDISDKRIAHLFDENQTRFGEHKCSRLNKDGLYADYNGYDTEDKPATQPKGSKVVKGDGDYAFADSYAGGPRIVGYPQQSETGIYGKADRYGLAGSLKVVEIPQQHGEDTVKAAQGKAGMKAVCVDAKADKADKNKAYGIPYVEHIQQKGGNDIKAKQGDTIKAKQGACKVKQEYKAGSKADAFIGNLFGDDFGI</sequence>
<accession>A0A914QIE6</accession>